<dbReference type="PROSITE" id="PS00211">
    <property type="entry name" value="ABC_TRANSPORTER_1"/>
    <property type="match status" value="1"/>
</dbReference>
<evidence type="ECO:0000256" key="3">
    <source>
        <dbReference type="ARBA" id="ARBA00022840"/>
    </source>
</evidence>
<dbReference type="GO" id="GO:0016887">
    <property type="term" value="F:ATP hydrolysis activity"/>
    <property type="evidence" value="ECO:0007669"/>
    <property type="project" value="InterPro"/>
</dbReference>
<dbReference type="SMART" id="SM00382">
    <property type="entry name" value="AAA"/>
    <property type="match status" value="1"/>
</dbReference>
<comment type="caution">
    <text evidence="5">The sequence shown here is derived from an EMBL/GenBank/DDBJ whole genome shotgun (WGS) entry which is preliminary data.</text>
</comment>
<sequence>MRAPIIDVHGLTIGWGDKLLQENATFRVERGDVFAILGGSGCGKSTMLRFLTGLEQPISGSIHIDGIGAPSLGEGRPQFGVMFQHGALFGSMSVAENVALPLREWTQLPPDVVHAMARAKLRLVGLEGAADKLPSELSGGMKKRAAIARAMALEPELLFLDEPSAGLDPVSSAELDALILTLKRVVGLTVVVVTHELESIFAIVDQCIMLDKETRSIIARGRPAELRDSEDPRVHSFFNRTAEAA</sequence>
<dbReference type="Gene3D" id="3.40.50.300">
    <property type="entry name" value="P-loop containing nucleotide triphosphate hydrolases"/>
    <property type="match status" value="1"/>
</dbReference>
<evidence type="ECO:0000256" key="2">
    <source>
        <dbReference type="ARBA" id="ARBA00022741"/>
    </source>
</evidence>
<accession>A0A150SK82</accession>
<dbReference type="AlphaFoldDB" id="A0A150SK82"/>
<dbReference type="InterPro" id="IPR003593">
    <property type="entry name" value="AAA+_ATPase"/>
</dbReference>
<organism evidence="5 6">
    <name type="scientific">Sorangium cellulosum</name>
    <name type="common">Polyangium cellulosum</name>
    <dbReference type="NCBI Taxonomy" id="56"/>
    <lineage>
        <taxon>Bacteria</taxon>
        <taxon>Pseudomonadati</taxon>
        <taxon>Myxococcota</taxon>
        <taxon>Polyangia</taxon>
        <taxon>Polyangiales</taxon>
        <taxon>Polyangiaceae</taxon>
        <taxon>Sorangium</taxon>
    </lineage>
</organism>
<protein>
    <submittedName>
        <fullName evidence="5">Polyamine ABC transporter ATP-binding protein</fullName>
    </submittedName>
</protein>
<feature type="domain" description="ABC transporter" evidence="4">
    <location>
        <begin position="6"/>
        <end position="237"/>
    </location>
</feature>
<evidence type="ECO:0000256" key="1">
    <source>
        <dbReference type="ARBA" id="ARBA00022448"/>
    </source>
</evidence>
<dbReference type="Proteomes" id="UP000075635">
    <property type="component" value="Unassembled WGS sequence"/>
</dbReference>
<name>A0A150SK82_SORCE</name>
<keyword evidence="3 5" id="KW-0067">ATP-binding</keyword>
<reference evidence="5 6" key="1">
    <citation type="submission" date="2014-02" db="EMBL/GenBank/DDBJ databases">
        <title>The small core and large imbalanced accessory genome model reveals a collaborative survival strategy of Sorangium cellulosum strains in nature.</title>
        <authorList>
            <person name="Han K."/>
            <person name="Peng R."/>
            <person name="Blom J."/>
            <person name="Li Y.-Z."/>
        </authorList>
    </citation>
    <scope>NUCLEOTIDE SEQUENCE [LARGE SCALE GENOMIC DNA]</scope>
    <source>
        <strain evidence="5 6">So0011-07</strain>
    </source>
</reference>
<keyword evidence="2" id="KW-0547">Nucleotide-binding</keyword>
<dbReference type="InterPro" id="IPR003439">
    <property type="entry name" value="ABC_transporter-like_ATP-bd"/>
</dbReference>
<dbReference type="InterPro" id="IPR027417">
    <property type="entry name" value="P-loop_NTPase"/>
</dbReference>
<dbReference type="PANTHER" id="PTHR43023">
    <property type="entry name" value="PROTEIN TRIGALACTOSYLDIACYLGLYCEROL 3, CHLOROPLASTIC"/>
    <property type="match status" value="1"/>
</dbReference>
<dbReference type="Pfam" id="PF00005">
    <property type="entry name" value="ABC_tran"/>
    <property type="match status" value="1"/>
</dbReference>
<evidence type="ECO:0000259" key="4">
    <source>
        <dbReference type="PROSITE" id="PS50893"/>
    </source>
</evidence>
<dbReference type="InterPro" id="IPR017871">
    <property type="entry name" value="ABC_transporter-like_CS"/>
</dbReference>
<proteinExistence type="predicted"/>
<dbReference type="PROSITE" id="PS50893">
    <property type="entry name" value="ABC_TRANSPORTER_2"/>
    <property type="match status" value="1"/>
</dbReference>
<dbReference type="GO" id="GO:0005524">
    <property type="term" value="F:ATP binding"/>
    <property type="evidence" value="ECO:0007669"/>
    <property type="project" value="UniProtKB-KW"/>
</dbReference>
<keyword evidence="1" id="KW-0813">Transport</keyword>
<gene>
    <name evidence="5" type="ORF">BE17_49710</name>
</gene>
<dbReference type="EMBL" id="JEMB01000892">
    <property type="protein sequence ID" value="KYF92687.1"/>
    <property type="molecule type" value="Genomic_DNA"/>
</dbReference>
<evidence type="ECO:0000313" key="5">
    <source>
        <dbReference type="EMBL" id="KYF92687.1"/>
    </source>
</evidence>
<dbReference type="SUPFAM" id="SSF52540">
    <property type="entry name" value="P-loop containing nucleoside triphosphate hydrolases"/>
    <property type="match status" value="1"/>
</dbReference>
<evidence type="ECO:0000313" key="6">
    <source>
        <dbReference type="Proteomes" id="UP000075635"/>
    </source>
</evidence>
<dbReference type="PANTHER" id="PTHR43023:SF3">
    <property type="entry name" value="PROTEIN TRIGALACTOSYLDIACYLGLYCEROL 3, CHLOROPLASTIC"/>
    <property type="match status" value="1"/>
</dbReference>